<feature type="domain" description="SGNH hydrolase-type esterase" evidence="2">
    <location>
        <begin position="126"/>
        <end position="324"/>
    </location>
</feature>
<comment type="caution">
    <text evidence="4">The sequence shown here is derived from an EMBL/GenBank/DDBJ whole genome shotgun (WGS) entry which is preliminary data.</text>
</comment>
<feature type="domain" description="Carbohydrate esterase 2 N-terminal" evidence="3">
    <location>
        <begin position="18"/>
        <end position="110"/>
    </location>
</feature>
<dbReference type="GO" id="GO:0052689">
    <property type="term" value="F:carboxylic ester hydrolase activity"/>
    <property type="evidence" value="ECO:0007669"/>
    <property type="project" value="InterPro"/>
</dbReference>
<dbReference type="SUPFAM" id="SSF52266">
    <property type="entry name" value="SGNH hydrolase"/>
    <property type="match status" value="1"/>
</dbReference>
<evidence type="ECO:0008006" key="6">
    <source>
        <dbReference type="Google" id="ProtNLM"/>
    </source>
</evidence>
<evidence type="ECO:0000313" key="4">
    <source>
        <dbReference type="EMBL" id="KAK0382862.1"/>
    </source>
</evidence>
<dbReference type="PANTHER" id="PTHR37834">
    <property type="entry name" value="GDSL-LIKE LIPASE/ACYLHYDROLASE DOMAIN PROTEIN (AFU_ORTHOLOGUE AFUA_2G00620)"/>
    <property type="match status" value="1"/>
</dbReference>
<organism evidence="4 5">
    <name type="scientific">Sarocladium strictum</name>
    <name type="common">Black bundle disease fungus</name>
    <name type="synonym">Acremonium strictum</name>
    <dbReference type="NCBI Taxonomy" id="5046"/>
    <lineage>
        <taxon>Eukaryota</taxon>
        <taxon>Fungi</taxon>
        <taxon>Dikarya</taxon>
        <taxon>Ascomycota</taxon>
        <taxon>Pezizomycotina</taxon>
        <taxon>Sordariomycetes</taxon>
        <taxon>Hypocreomycetidae</taxon>
        <taxon>Hypocreales</taxon>
        <taxon>Sarocladiaceae</taxon>
        <taxon>Sarocladium</taxon>
    </lineage>
</organism>
<keyword evidence="5" id="KW-1185">Reference proteome</keyword>
<dbReference type="AlphaFoldDB" id="A0AA39L3J9"/>
<name>A0AA39L3J9_SARSR</name>
<evidence type="ECO:0000256" key="1">
    <source>
        <dbReference type="SAM" id="SignalP"/>
    </source>
</evidence>
<dbReference type="Gene3D" id="2.60.120.260">
    <property type="entry name" value="Galactose-binding domain-like"/>
    <property type="match status" value="1"/>
</dbReference>
<accession>A0AA39L3J9</accession>
<feature type="signal peptide" evidence="1">
    <location>
        <begin position="1"/>
        <end position="24"/>
    </location>
</feature>
<dbReference type="EMBL" id="JAPDFR010000009">
    <property type="protein sequence ID" value="KAK0382862.1"/>
    <property type="molecule type" value="Genomic_DNA"/>
</dbReference>
<evidence type="ECO:0000259" key="2">
    <source>
        <dbReference type="Pfam" id="PF13472"/>
    </source>
</evidence>
<dbReference type="InterPro" id="IPR040794">
    <property type="entry name" value="CE2_N"/>
</dbReference>
<dbReference type="InterPro" id="IPR013830">
    <property type="entry name" value="SGNH_hydro"/>
</dbReference>
<evidence type="ECO:0000259" key="3">
    <source>
        <dbReference type="Pfam" id="PF17996"/>
    </source>
</evidence>
<reference evidence="4" key="1">
    <citation type="submission" date="2022-10" db="EMBL/GenBank/DDBJ databases">
        <title>Determination and structural analysis of whole genome sequence of Sarocladium strictum F4-1.</title>
        <authorList>
            <person name="Hu L."/>
            <person name="Jiang Y."/>
        </authorList>
    </citation>
    <scope>NUCLEOTIDE SEQUENCE</scope>
    <source>
        <strain evidence="4">F4-1</strain>
    </source>
</reference>
<dbReference type="Proteomes" id="UP001175261">
    <property type="component" value="Unassembled WGS sequence"/>
</dbReference>
<gene>
    <name evidence="4" type="ORF">NLU13_8778</name>
</gene>
<dbReference type="CDD" id="cd01831">
    <property type="entry name" value="Endoglucanase_E_like"/>
    <property type="match status" value="1"/>
</dbReference>
<dbReference type="Gene3D" id="3.40.50.1110">
    <property type="entry name" value="SGNH hydrolase"/>
    <property type="match status" value="1"/>
</dbReference>
<keyword evidence="1" id="KW-0732">Signal</keyword>
<evidence type="ECO:0000313" key="5">
    <source>
        <dbReference type="Proteomes" id="UP001175261"/>
    </source>
</evidence>
<dbReference type="Pfam" id="PF13472">
    <property type="entry name" value="Lipase_GDSL_2"/>
    <property type="match status" value="1"/>
</dbReference>
<feature type="chain" id="PRO_5041391212" description="Endoglucanase E" evidence="1">
    <location>
        <begin position="25"/>
        <end position="341"/>
    </location>
</feature>
<dbReference type="InterPro" id="IPR036514">
    <property type="entry name" value="SGNH_hydro_sf"/>
</dbReference>
<protein>
    <recommendedName>
        <fullName evidence="6">Endoglucanase E</fullName>
    </recommendedName>
</protein>
<dbReference type="PANTHER" id="PTHR37834:SF2">
    <property type="entry name" value="ESTERASE, SGNH HYDROLASE-TYPE"/>
    <property type="match status" value="1"/>
</dbReference>
<dbReference type="InterPro" id="IPR037461">
    <property type="entry name" value="CtCE2-like_dom"/>
</dbReference>
<proteinExistence type="predicted"/>
<dbReference type="Pfam" id="PF17996">
    <property type="entry name" value="CE2_N"/>
    <property type="match status" value="1"/>
</dbReference>
<dbReference type="InterPro" id="IPR052762">
    <property type="entry name" value="PCW_deacetylase/CE"/>
</dbReference>
<sequence length="341" mass="37226">MIFPSTFIVALAAAAWRFIGRVNSETEYLTWPSTGVAFSFKGTGASIQIDDQIGAASVTLFIDGEAIVIPAVNGTAISTPQLQEGHHTVELRKRSEAQYGSFRVTDVIVDGSFVTHKRPKRQIEIIGDSISVGYGLDGTLPCTDSATLQNNPKTYGALAANALFADYSVIAWSGKGLVRNYPSPTSDSEPVMPQLYTRFGAEDADNSYTFPRSWHPDVIVINLGTNDFAYLNARDPVDPDRLLAALVAFVKKIHKHYTHANFFLMSSPLLNDNYPTAEDAQHSTHVTVLKRAIAELPKIKMHFVDWPPQGSDVGCDYHPNAATQAQGAAILEEAIRNVTGW</sequence>